<feature type="transmembrane region" description="Helical" evidence="5">
    <location>
        <begin position="7"/>
        <end position="26"/>
    </location>
</feature>
<feature type="transmembrane region" description="Helical" evidence="5">
    <location>
        <begin position="38"/>
        <end position="56"/>
    </location>
</feature>
<feature type="transmembrane region" description="Helical" evidence="5">
    <location>
        <begin position="76"/>
        <end position="99"/>
    </location>
</feature>
<evidence type="ECO:0000256" key="2">
    <source>
        <dbReference type="ARBA" id="ARBA00022692"/>
    </source>
</evidence>
<keyword evidence="7" id="KW-1185">Reference proteome</keyword>
<evidence type="ECO:0000256" key="5">
    <source>
        <dbReference type="SAM" id="Phobius"/>
    </source>
</evidence>
<proteinExistence type="predicted"/>
<feature type="transmembrane region" description="Helical" evidence="5">
    <location>
        <begin position="206"/>
        <end position="223"/>
    </location>
</feature>
<protein>
    <submittedName>
        <fullName evidence="6">Energy-coupling factor transporter transmembrane protein EcfT</fullName>
    </submittedName>
</protein>
<dbReference type="Pfam" id="PF02361">
    <property type="entry name" value="CbiQ"/>
    <property type="match status" value="1"/>
</dbReference>
<dbReference type="OrthoDB" id="2039442at2"/>
<reference evidence="6 7" key="1">
    <citation type="submission" date="2019-07" db="EMBL/GenBank/DDBJ databases">
        <title>Allobacillus sp. nov. SKP isolated from shrimp paste of Euphausiacea.</title>
        <authorList>
            <person name="Kanchanasin P."/>
            <person name="Tanasupawat S."/>
            <person name="Shi W."/>
            <person name="Wu L."/>
            <person name="Ma J."/>
        </authorList>
    </citation>
    <scope>NUCLEOTIDE SEQUENCE [LARGE SCALE GENOMIC DNA]</scope>
    <source>
        <strain evidence="6 7">SKP4-8</strain>
    </source>
</reference>
<name>A0A556PRW3_9BACI</name>
<organism evidence="6 7">
    <name type="scientific">Allobacillus salarius</name>
    <dbReference type="NCBI Taxonomy" id="1955272"/>
    <lineage>
        <taxon>Bacteria</taxon>
        <taxon>Bacillati</taxon>
        <taxon>Bacillota</taxon>
        <taxon>Bacilli</taxon>
        <taxon>Bacillales</taxon>
        <taxon>Bacillaceae</taxon>
        <taxon>Allobacillus</taxon>
    </lineage>
</organism>
<evidence type="ECO:0000313" key="7">
    <source>
        <dbReference type="Proteomes" id="UP000316425"/>
    </source>
</evidence>
<keyword evidence="4 5" id="KW-0472">Membrane</keyword>
<dbReference type="PANTHER" id="PTHR33514">
    <property type="entry name" value="PROTEIN ABCI12, CHLOROPLASTIC"/>
    <property type="match status" value="1"/>
</dbReference>
<accession>A0A556PRW3</accession>
<keyword evidence="2 5" id="KW-0812">Transmembrane</keyword>
<evidence type="ECO:0000256" key="4">
    <source>
        <dbReference type="ARBA" id="ARBA00023136"/>
    </source>
</evidence>
<gene>
    <name evidence="6" type="ORF">FPQ13_02410</name>
</gene>
<dbReference type="PANTHER" id="PTHR33514:SF13">
    <property type="entry name" value="PROTEIN ABCI12, CHLOROPLASTIC"/>
    <property type="match status" value="1"/>
</dbReference>
<feature type="transmembrane region" description="Helical" evidence="5">
    <location>
        <begin position="105"/>
        <end position="127"/>
    </location>
</feature>
<feature type="transmembrane region" description="Helical" evidence="5">
    <location>
        <begin position="243"/>
        <end position="262"/>
    </location>
</feature>
<dbReference type="GO" id="GO:0005886">
    <property type="term" value="C:plasma membrane"/>
    <property type="evidence" value="ECO:0007669"/>
    <property type="project" value="TreeGrafter"/>
</dbReference>
<dbReference type="EMBL" id="VMHE01000002">
    <property type="protein sequence ID" value="TSJ67127.1"/>
    <property type="molecule type" value="Genomic_DNA"/>
</dbReference>
<comment type="subcellular location">
    <subcellularLocation>
        <location evidence="1">Membrane</location>
        <topology evidence="1">Multi-pass membrane protein</topology>
    </subcellularLocation>
</comment>
<dbReference type="InterPro" id="IPR003339">
    <property type="entry name" value="ABC/ECF_trnsptr_transmembrane"/>
</dbReference>
<evidence type="ECO:0000313" key="6">
    <source>
        <dbReference type="EMBL" id="TSJ67127.1"/>
    </source>
</evidence>
<keyword evidence="3 5" id="KW-1133">Transmembrane helix</keyword>
<sequence length="274" mass="32174">MLTLAMYFNHPIFLVTILLLLIFVNISHDRGKDLRKWLPTLSIMSTLIILINPFLVSRGTTILFYFRGKQVTLEAFMYGITMALFIAIILVVFISFNLILNGNRFLYIFSKILPRIALMIMMAIRFVPLMKRRLNEIGDVQRLRGMSMTVGDFKTRVRNGMLRVQILLTWSLEEAIHVTNSMKARGYGTEGKKSSYTLYFMDKRDWVWLFILAGLMMLCFYGGRLGYGQMIIYPELGPWQFFWIDWIVFCSMFIITSFPLFIEGREKIRWKLSI</sequence>
<comment type="caution">
    <text evidence="6">The sequence shown here is derived from an EMBL/GenBank/DDBJ whole genome shotgun (WGS) entry which is preliminary data.</text>
</comment>
<dbReference type="AlphaFoldDB" id="A0A556PRW3"/>
<dbReference type="CDD" id="cd16914">
    <property type="entry name" value="EcfT"/>
    <property type="match status" value="1"/>
</dbReference>
<evidence type="ECO:0000256" key="3">
    <source>
        <dbReference type="ARBA" id="ARBA00022989"/>
    </source>
</evidence>
<evidence type="ECO:0000256" key="1">
    <source>
        <dbReference type="ARBA" id="ARBA00004141"/>
    </source>
</evidence>
<dbReference type="Proteomes" id="UP000316425">
    <property type="component" value="Unassembled WGS sequence"/>
</dbReference>